<reference evidence="1 2" key="2">
    <citation type="submission" date="2018-11" db="EMBL/GenBank/DDBJ databases">
        <authorList>
            <consortium name="Pathogen Informatics"/>
        </authorList>
    </citation>
    <scope>NUCLEOTIDE SEQUENCE [LARGE SCALE GENOMIC DNA]</scope>
</reference>
<dbReference type="AlphaFoldDB" id="A0A183ES60"/>
<proteinExistence type="predicted"/>
<gene>
    <name evidence="1" type="ORF">GPUH_LOCUS23801</name>
</gene>
<evidence type="ECO:0000313" key="2">
    <source>
        <dbReference type="Proteomes" id="UP000271098"/>
    </source>
</evidence>
<evidence type="ECO:0000313" key="3">
    <source>
        <dbReference type="WBParaSite" id="GPUH_0002383101-mRNA-1"/>
    </source>
</evidence>
<dbReference type="OrthoDB" id="442460at2759"/>
<accession>A0A183ES60</accession>
<reference evidence="3" key="1">
    <citation type="submission" date="2016-06" db="UniProtKB">
        <authorList>
            <consortium name="WormBaseParasite"/>
        </authorList>
    </citation>
    <scope>IDENTIFICATION</scope>
</reference>
<evidence type="ECO:0000313" key="1">
    <source>
        <dbReference type="EMBL" id="VDN41976.1"/>
    </source>
</evidence>
<protein>
    <submittedName>
        <fullName evidence="3">Alba domain-containing protein</fullName>
    </submittedName>
</protein>
<dbReference type="WBParaSite" id="GPUH_0002383101-mRNA-1">
    <property type="protein sequence ID" value="GPUH_0002383101-mRNA-1"/>
    <property type="gene ID" value="GPUH_0002383101"/>
</dbReference>
<dbReference type="Proteomes" id="UP000271098">
    <property type="component" value="Unassembled WGS sequence"/>
</dbReference>
<dbReference type="EMBL" id="UYRT01099009">
    <property type="protein sequence ID" value="VDN41976.1"/>
    <property type="molecule type" value="Genomic_DNA"/>
</dbReference>
<name>A0A183ES60_9BILA</name>
<organism evidence="3">
    <name type="scientific">Gongylonema pulchrum</name>
    <dbReference type="NCBI Taxonomy" id="637853"/>
    <lineage>
        <taxon>Eukaryota</taxon>
        <taxon>Metazoa</taxon>
        <taxon>Ecdysozoa</taxon>
        <taxon>Nematoda</taxon>
        <taxon>Chromadorea</taxon>
        <taxon>Rhabditida</taxon>
        <taxon>Spirurina</taxon>
        <taxon>Spiruromorpha</taxon>
        <taxon>Spiruroidea</taxon>
        <taxon>Gongylonematidae</taxon>
        <taxon>Gongylonema</taxon>
    </lineage>
</organism>
<sequence length="154" mass="17092">MSATTVAAAAVVKSQFVCFGTLKCVALKPSVVSVENITVTIEDTGSEQRVTMQIAFKHVARALMCHNKDTKAIAFVVSGYCASKIRETLQICTTPAATSGSEMPYFDPESSRFCQRYQSQTDADMHFCCWGCCSTECAKKYRNLFRHEMLVERC</sequence>
<keyword evidence="2" id="KW-1185">Reference proteome</keyword>